<feature type="compositionally biased region" description="Pro residues" evidence="1">
    <location>
        <begin position="100"/>
        <end position="110"/>
    </location>
</feature>
<dbReference type="EMBL" id="JARKIB010000002">
    <property type="protein sequence ID" value="KAJ7784708.1"/>
    <property type="molecule type" value="Genomic_DNA"/>
</dbReference>
<feature type="compositionally biased region" description="Basic residues" evidence="1">
    <location>
        <begin position="162"/>
        <end position="171"/>
    </location>
</feature>
<reference evidence="2" key="1">
    <citation type="submission" date="2023-03" db="EMBL/GenBank/DDBJ databases">
        <title>Massive genome expansion in bonnet fungi (Mycena s.s.) driven by repeated elements and novel gene families across ecological guilds.</title>
        <authorList>
            <consortium name="Lawrence Berkeley National Laboratory"/>
            <person name="Harder C.B."/>
            <person name="Miyauchi S."/>
            <person name="Viragh M."/>
            <person name="Kuo A."/>
            <person name="Thoen E."/>
            <person name="Andreopoulos B."/>
            <person name="Lu D."/>
            <person name="Skrede I."/>
            <person name="Drula E."/>
            <person name="Henrissat B."/>
            <person name="Morin E."/>
            <person name="Kohler A."/>
            <person name="Barry K."/>
            <person name="LaButti K."/>
            <person name="Morin E."/>
            <person name="Salamov A."/>
            <person name="Lipzen A."/>
            <person name="Mereny Z."/>
            <person name="Hegedus B."/>
            <person name="Baldrian P."/>
            <person name="Stursova M."/>
            <person name="Weitz H."/>
            <person name="Taylor A."/>
            <person name="Grigoriev I.V."/>
            <person name="Nagy L.G."/>
            <person name="Martin F."/>
            <person name="Kauserud H."/>
        </authorList>
    </citation>
    <scope>NUCLEOTIDE SEQUENCE</scope>
    <source>
        <strain evidence="2">CBHHK182m</strain>
    </source>
</reference>
<accession>A0AAD7P216</accession>
<name>A0AAD7P216_9AGAR</name>
<evidence type="ECO:0000313" key="2">
    <source>
        <dbReference type="EMBL" id="KAJ7784708.1"/>
    </source>
</evidence>
<organism evidence="2 3">
    <name type="scientific">Mycena metata</name>
    <dbReference type="NCBI Taxonomy" id="1033252"/>
    <lineage>
        <taxon>Eukaryota</taxon>
        <taxon>Fungi</taxon>
        <taxon>Dikarya</taxon>
        <taxon>Basidiomycota</taxon>
        <taxon>Agaricomycotina</taxon>
        <taxon>Agaricomycetes</taxon>
        <taxon>Agaricomycetidae</taxon>
        <taxon>Agaricales</taxon>
        <taxon>Marasmiineae</taxon>
        <taxon>Mycenaceae</taxon>
        <taxon>Mycena</taxon>
    </lineage>
</organism>
<evidence type="ECO:0000256" key="1">
    <source>
        <dbReference type="SAM" id="MobiDB-lite"/>
    </source>
</evidence>
<proteinExistence type="predicted"/>
<dbReference type="AlphaFoldDB" id="A0AAD7P216"/>
<comment type="caution">
    <text evidence="2">The sequence shown here is derived from an EMBL/GenBank/DDBJ whole genome shotgun (WGS) entry which is preliminary data.</text>
</comment>
<keyword evidence="3" id="KW-1185">Reference proteome</keyword>
<feature type="compositionally biased region" description="Low complexity" evidence="1">
    <location>
        <begin position="50"/>
        <end position="78"/>
    </location>
</feature>
<sequence>MPPPPRPAPTGALPPAPMDSPNSRTSFRESRAPSLSVSFLDVPGPPSIASSKSLPLTGSSGGSTSTTPTPPASVSNSTKASFRESMSMTHRALRLSLMAPKPPPAGVLPPRPDEVALAPPPQTHRRSNSATGPGTGAARGSLLSNLAHGSGIPPPLALARHTSLKLKKRLRILSAPPAPHPAEQEPPQSSQERLNPEPALRPTSLDVSSRPRGVTLSSFLSASTPTTPTIPGPIVLPATIAAALARLDGTHENTPPQTPIGEKIIQFHTQNDPSFLELSAASTPILRPLPALPSTAVASDPPAPENEYAEIVSLLPPPRRGSRQISVKELERLERVPTPPEAEGAGPGPGKLFSLSRHGSVVSLGMGIVSL</sequence>
<evidence type="ECO:0000313" key="3">
    <source>
        <dbReference type="Proteomes" id="UP001215598"/>
    </source>
</evidence>
<protein>
    <submittedName>
        <fullName evidence="2">Uncharacterized protein</fullName>
    </submittedName>
</protein>
<gene>
    <name evidence="2" type="ORF">B0H16DRAFT_1493494</name>
</gene>
<feature type="compositionally biased region" description="Pro residues" evidence="1">
    <location>
        <begin position="1"/>
        <end position="18"/>
    </location>
</feature>
<dbReference type="Proteomes" id="UP001215598">
    <property type="component" value="Unassembled WGS sequence"/>
</dbReference>
<feature type="region of interest" description="Disordered" evidence="1">
    <location>
        <begin position="1"/>
        <end position="211"/>
    </location>
</feature>